<gene>
    <name evidence="2" type="ORF">B6A14_06015</name>
</gene>
<dbReference type="InterPro" id="IPR002931">
    <property type="entry name" value="Transglutaminase-like"/>
</dbReference>
<dbReference type="PANTHER" id="PTHR33490">
    <property type="entry name" value="BLR5614 PROTEIN-RELATED"/>
    <property type="match status" value="1"/>
</dbReference>
<dbReference type="Pfam" id="PF08379">
    <property type="entry name" value="Bact_transglu_N"/>
    <property type="match status" value="1"/>
</dbReference>
<dbReference type="AlphaFoldDB" id="A0A210RWH5"/>
<dbReference type="SUPFAM" id="SSF54001">
    <property type="entry name" value="Cysteine proteinases"/>
    <property type="match status" value="1"/>
</dbReference>
<dbReference type="RefSeq" id="WP_087909566.1">
    <property type="nucleotide sequence ID" value="NZ_NAIA01000003.1"/>
</dbReference>
<name>A0A210RWH5_9BURK</name>
<accession>A0A210RWH5</accession>
<feature type="domain" description="Transglutaminase-like" evidence="1">
    <location>
        <begin position="155"/>
        <end position="220"/>
    </location>
</feature>
<proteinExistence type="predicted"/>
<organism evidence="2 3">
    <name type="scientific">Polynucleobacter hirudinilacicola</name>
    <dbReference type="NCBI Taxonomy" id="1743166"/>
    <lineage>
        <taxon>Bacteria</taxon>
        <taxon>Pseudomonadati</taxon>
        <taxon>Pseudomonadota</taxon>
        <taxon>Betaproteobacteria</taxon>
        <taxon>Burkholderiales</taxon>
        <taxon>Burkholderiaceae</taxon>
        <taxon>Polynucleobacter</taxon>
    </lineage>
</organism>
<dbReference type="InterPro" id="IPR013589">
    <property type="entry name" value="Bac_transglu_N"/>
</dbReference>
<evidence type="ECO:0000313" key="2">
    <source>
        <dbReference type="EMBL" id="OWF65355.1"/>
    </source>
</evidence>
<dbReference type="Gene3D" id="3.10.620.30">
    <property type="match status" value="1"/>
</dbReference>
<dbReference type="EMBL" id="NAIA01000003">
    <property type="protein sequence ID" value="OWF65355.1"/>
    <property type="molecule type" value="Genomic_DNA"/>
</dbReference>
<dbReference type="SMART" id="SM00460">
    <property type="entry name" value="TGc"/>
    <property type="match status" value="1"/>
</dbReference>
<keyword evidence="3" id="KW-1185">Reference proteome</keyword>
<dbReference type="Pfam" id="PF01841">
    <property type="entry name" value="Transglut_core"/>
    <property type="match status" value="1"/>
</dbReference>
<dbReference type="PANTHER" id="PTHR33490:SF6">
    <property type="entry name" value="SLL1049 PROTEIN"/>
    <property type="match status" value="1"/>
</dbReference>
<evidence type="ECO:0000313" key="3">
    <source>
        <dbReference type="Proteomes" id="UP000196880"/>
    </source>
</evidence>
<evidence type="ECO:0000259" key="1">
    <source>
        <dbReference type="SMART" id="SM00460"/>
    </source>
</evidence>
<dbReference type="Proteomes" id="UP000196880">
    <property type="component" value="Unassembled WGS sequence"/>
</dbReference>
<protein>
    <submittedName>
        <fullName evidence="2">Transglutaminase</fullName>
    </submittedName>
</protein>
<dbReference type="InterPro" id="IPR038765">
    <property type="entry name" value="Papain-like_cys_pep_sf"/>
</dbReference>
<sequence length="265" mass="29582">MRLKIRHRTEYRYETPVRYSIQELRLTPPSIKGQEIHKWKVSTPIKSTSSIDTFGNVCNVFVQESPYTSMMIEAEGEVHTQDAFEFIDDAKAVSPYYLLQQTHLTEPTEEMLKYFSANLPKMNSVDEVLKLAAAIQKTIEYSPGQTNFATTAAQSFAMKSGVCQDHAHIMLGLCRASNIPARYVSGYFFAEESPNLASHAWIDFCSDIDQGVWISVDITHACLVDSRHIRLAIGRDYYSAAPVKGVRSGGGGEELSASISIQQLA</sequence>
<reference evidence="2 3" key="1">
    <citation type="submission" date="2017-03" db="EMBL/GenBank/DDBJ databases">
        <title>New species Polynucleobacter sp. MWH-EgelM1-30-B4.</title>
        <authorList>
            <person name="Hahn M.W."/>
        </authorList>
    </citation>
    <scope>NUCLEOTIDE SEQUENCE [LARGE SCALE GENOMIC DNA]</scope>
    <source>
        <strain evidence="2 3">MWH-EgelM1-30-B4</strain>
    </source>
</reference>
<comment type="caution">
    <text evidence="2">The sequence shown here is derived from an EMBL/GenBank/DDBJ whole genome shotgun (WGS) entry which is preliminary data.</text>
</comment>
<dbReference type="OrthoDB" id="5438043at2"/>